<evidence type="ECO:0000313" key="3">
    <source>
        <dbReference type="EMBL" id="CAB3983101.1"/>
    </source>
</evidence>
<dbReference type="Gene3D" id="1.25.40.10">
    <property type="entry name" value="Tetratricopeptide repeat domain"/>
    <property type="match status" value="1"/>
</dbReference>
<evidence type="ECO:0000256" key="1">
    <source>
        <dbReference type="ARBA" id="ARBA00022737"/>
    </source>
</evidence>
<evidence type="ECO:0000256" key="2">
    <source>
        <dbReference type="ARBA" id="ARBA00022803"/>
    </source>
</evidence>
<protein>
    <submittedName>
        <fullName evidence="3">Tetratricopeptide repeat 28-like isoform X1</fullName>
    </submittedName>
</protein>
<dbReference type="Pfam" id="PF13431">
    <property type="entry name" value="TPR_17"/>
    <property type="match status" value="1"/>
</dbReference>
<dbReference type="PROSITE" id="PS50005">
    <property type="entry name" value="TPR"/>
    <property type="match status" value="2"/>
</dbReference>
<dbReference type="InterPro" id="IPR019734">
    <property type="entry name" value="TPR_rpt"/>
</dbReference>
<name>A0A6S7GCU5_PARCT</name>
<dbReference type="Proteomes" id="UP001152795">
    <property type="component" value="Unassembled WGS sequence"/>
</dbReference>
<dbReference type="AlphaFoldDB" id="A0A6S7GCU5"/>
<comment type="caution">
    <text evidence="3">The sequence shown here is derived from an EMBL/GenBank/DDBJ whole genome shotgun (WGS) entry which is preliminary data.</text>
</comment>
<dbReference type="OrthoDB" id="2423701at2759"/>
<proteinExistence type="predicted"/>
<gene>
    <name evidence="3" type="ORF">PACLA_8A023279</name>
</gene>
<dbReference type="InterPro" id="IPR011990">
    <property type="entry name" value="TPR-like_helical_dom_sf"/>
</dbReference>
<accession>A0A6S7GCU5</accession>
<organism evidence="3 4">
    <name type="scientific">Paramuricea clavata</name>
    <name type="common">Red gorgonian</name>
    <name type="synonym">Violescent sea-whip</name>
    <dbReference type="NCBI Taxonomy" id="317549"/>
    <lineage>
        <taxon>Eukaryota</taxon>
        <taxon>Metazoa</taxon>
        <taxon>Cnidaria</taxon>
        <taxon>Anthozoa</taxon>
        <taxon>Octocorallia</taxon>
        <taxon>Malacalcyonacea</taxon>
        <taxon>Plexauridae</taxon>
        <taxon>Paramuricea</taxon>
    </lineage>
</organism>
<dbReference type="SMART" id="SM00028">
    <property type="entry name" value="TPR"/>
    <property type="match status" value="2"/>
</dbReference>
<dbReference type="GO" id="GO:0051879">
    <property type="term" value="F:Hsp90 protein binding"/>
    <property type="evidence" value="ECO:0007669"/>
    <property type="project" value="TreeGrafter"/>
</dbReference>
<evidence type="ECO:0000313" key="4">
    <source>
        <dbReference type="Proteomes" id="UP001152795"/>
    </source>
</evidence>
<dbReference type="SUPFAM" id="SSF48452">
    <property type="entry name" value="TPR-like"/>
    <property type="match status" value="1"/>
</dbReference>
<keyword evidence="4" id="KW-1185">Reference proteome</keyword>
<reference evidence="3" key="1">
    <citation type="submission" date="2020-04" db="EMBL/GenBank/DDBJ databases">
        <authorList>
            <person name="Alioto T."/>
            <person name="Alioto T."/>
            <person name="Gomez Garrido J."/>
        </authorList>
    </citation>
    <scope>NUCLEOTIDE SEQUENCE</scope>
    <source>
        <strain evidence="3">A484AB</strain>
    </source>
</reference>
<keyword evidence="2" id="KW-0802">TPR repeat</keyword>
<dbReference type="PANTHER" id="PTHR22904">
    <property type="entry name" value="TPR REPEAT CONTAINING PROTEIN"/>
    <property type="match status" value="1"/>
</dbReference>
<dbReference type="EMBL" id="CACRXK020000576">
    <property type="protein sequence ID" value="CAB3983101.1"/>
    <property type="molecule type" value="Genomic_DNA"/>
</dbReference>
<keyword evidence="1" id="KW-0677">Repeat</keyword>
<dbReference type="PANTHER" id="PTHR22904:SF523">
    <property type="entry name" value="STRESS-INDUCED-PHOSPHOPROTEIN 1"/>
    <property type="match status" value="1"/>
</dbReference>
<sequence length="108" mass="12212">MALQIEKPSNRELSLERSKLATHACQRGAFDEAALLYTEAISLDPNNHVLYTNRSAVYLKTKQYDLALEDGKKAAELKPNWQKAVKEAFCGSSTFNYCVVFVIRSIRI</sequence>